<dbReference type="AlphaFoldDB" id="A0A8H4X405"/>
<organism evidence="2 3">
    <name type="scientific">Fusarium gaditjirri</name>
    <dbReference type="NCBI Taxonomy" id="282569"/>
    <lineage>
        <taxon>Eukaryota</taxon>
        <taxon>Fungi</taxon>
        <taxon>Dikarya</taxon>
        <taxon>Ascomycota</taxon>
        <taxon>Pezizomycotina</taxon>
        <taxon>Sordariomycetes</taxon>
        <taxon>Hypocreomycetidae</taxon>
        <taxon>Hypocreales</taxon>
        <taxon>Nectriaceae</taxon>
        <taxon>Fusarium</taxon>
        <taxon>Fusarium nisikadoi species complex</taxon>
    </lineage>
</organism>
<name>A0A8H4X405_9HYPO</name>
<gene>
    <name evidence="2" type="ORF">FGADI_514</name>
</gene>
<comment type="caution">
    <text evidence="2">The sequence shown here is derived from an EMBL/GenBank/DDBJ whole genome shotgun (WGS) entry which is preliminary data.</text>
</comment>
<evidence type="ECO:0000256" key="1">
    <source>
        <dbReference type="SAM" id="MobiDB-lite"/>
    </source>
</evidence>
<keyword evidence="3" id="KW-1185">Reference proteome</keyword>
<proteinExistence type="predicted"/>
<accession>A0A8H4X405</accession>
<evidence type="ECO:0000313" key="3">
    <source>
        <dbReference type="Proteomes" id="UP000604273"/>
    </source>
</evidence>
<reference evidence="2" key="1">
    <citation type="journal article" date="2020" name="BMC Genomics">
        <title>Correction to: Identification and distribution of gene clusters required for synthesis of sphingolipid metabolism inhibitors in diverse species of the filamentous fungus Fusarium.</title>
        <authorList>
            <person name="Kim H.S."/>
            <person name="Lohmar J.M."/>
            <person name="Busman M."/>
            <person name="Brown D.W."/>
            <person name="Naumann T.A."/>
            <person name="Divon H.H."/>
            <person name="Lysoe E."/>
            <person name="Uhlig S."/>
            <person name="Proctor R.H."/>
        </authorList>
    </citation>
    <scope>NUCLEOTIDE SEQUENCE</scope>
    <source>
        <strain evidence="2">NRRL 45417</strain>
    </source>
</reference>
<feature type="compositionally biased region" description="Basic residues" evidence="1">
    <location>
        <begin position="49"/>
        <end position="59"/>
    </location>
</feature>
<dbReference type="Proteomes" id="UP000604273">
    <property type="component" value="Unassembled WGS sequence"/>
</dbReference>
<evidence type="ECO:0000313" key="2">
    <source>
        <dbReference type="EMBL" id="KAF4961098.1"/>
    </source>
</evidence>
<reference evidence="2" key="2">
    <citation type="submission" date="2020-05" db="EMBL/GenBank/DDBJ databases">
        <authorList>
            <person name="Kim H.-S."/>
            <person name="Proctor R.H."/>
            <person name="Brown D.W."/>
        </authorList>
    </citation>
    <scope>NUCLEOTIDE SEQUENCE</scope>
    <source>
        <strain evidence="2">NRRL 45417</strain>
    </source>
</reference>
<sequence>MAKRTWSDSAAATSADTAVCLDISLRELADKTGPDTGSSKWERENRLSSAKHHGRRVQRRYCSSDLTQDQGVCSMSETQGETETYRACSLARHVGDAQSEI</sequence>
<protein>
    <submittedName>
        <fullName evidence="2">Uncharacterized protein</fullName>
    </submittedName>
</protein>
<dbReference type="EMBL" id="JABFAI010000008">
    <property type="protein sequence ID" value="KAF4961098.1"/>
    <property type="molecule type" value="Genomic_DNA"/>
</dbReference>
<feature type="region of interest" description="Disordered" evidence="1">
    <location>
        <begin position="29"/>
        <end position="61"/>
    </location>
</feature>